<dbReference type="EMBL" id="QGMK01001659">
    <property type="protein sequence ID" value="TVY65641.1"/>
    <property type="molecule type" value="Genomic_DNA"/>
</dbReference>
<organism evidence="1 2">
    <name type="scientific">Lachnellula suecica</name>
    <dbReference type="NCBI Taxonomy" id="602035"/>
    <lineage>
        <taxon>Eukaryota</taxon>
        <taxon>Fungi</taxon>
        <taxon>Dikarya</taxon>
        <taxon>Ascomycota</taxon>
        <taxon>Pezizomycotina</taxon>
        <taxon>Leotiomycetes</taxon>
        <taxon>Helotiales</taxon>
        <taxon>Lachnaceae</taxon>
        <taxon>Lachnellula</taxon>
    </lineage>
</organism>
<evidence type="ECO:0000313" key="1">
    <source>
        <dbReference type="EMBL" id="TVY65641.1"/>
    </source>
</evidence>
<protein>
    <submittedName>
        <fullName evidence="1">Uncharacterized protein</fullName>
    </submittedName>
</protein>
<dbReference type="Proteomes" id="UP000469558">
    <property type="component" value="Unassembled WGS sequence"/>
</dbReference>
<keyword evidence="2" id="KW-1185">Reference proteome</keyword>
<dbReference type="OrthoDB" id="5326588at2759"/>
<dbReference type="AlphaFoldDB" id="A0A8T9BW77"/>
<gene>
    <name evidence="1" type="ORF">LSUE1_G006523</name>
</gene>
<reference evidence="1 2" key="1">
    <citation type="submission" date="2018-05" db="EMBL/GenBank/DDBJ databases">
        <title>Genome sequencing and assembly of the regulated plant pathogen Lachnellula willkommii and related sister species for the development of diagnostic species identification markers.</title>
        <authorList>
            <person name="Giroux E."/>
            <person name="Bilodeau G."/>
        </authorList>
    </citation>
    <scope>NUCLEOTIDE SEQUENCE [LARGE SCALE GENOMIC DNA]</scope>
    <source>
        <strain evidence="1 2">CBS 268.59</strain>
    </source>
</reference>
<proteinExistence type="predicted"/>
<name>A0A8T9BW77_9HELO</name>
<comment type="caution">
    <text evidence="1">The sequence shown here is derived from an EMBL/GenBank/DDBJ whole genome shotgun (WGS) entry which is preliminary data.</text>
</comment>
<evidence type="ECO:0000313" key="2">
    <source>
        <dbReference type="Proteomes" id="UP000469558"/>
    </source>
</evidence>
<sequence>MDASPPAFLASTKTPLSAQTFKDVNSKEVCHEIHKHLFLKLQLLDRVIRARKLHMSRFFPMDMDYGHISYVENLQSQKGTITRTLELLEHPTSEVLYKNEQWFKWVRDCQNDEEENRD</sequence>
<accession>A0A8T9BW77</accession>